<dbReference type="EMBL" id="CAJOBD010011463">
    <property type="protein sequence ID" value="CAF4168100.1"/>
    <property type="molecule type" value="Genomic_DNA"/>
</dbReference>
<dbReference type="Pfam" id="PF12937">
    <property type="entry name" value="F-box-like"/>
    <property type="match status" value="1"/>
</dbReference>
<dbReference type="Pfam" id="PF07173">
    <property type="entry name" value="GRDP-like"/>
    <property type="match status" value="1"/>
</dbReference>
<dbReference type="PANTHER" id="PTHR34365">
    <property type="entry name" value="ENOLASE (DUF1399)"/>
    <property type="match status" value="1"/>
</dbReference>
<dbReference type="PROSITE" id="PS50181">
    <property type="entry name" value="FBOX"/>
    <property type="match status" value="1"/>
</dbReference>
<evidence type="ECO:0000259" key="1">
    <source>
        <dbReference type="PROSITE" id="PS50181"/>
    </source>
</evidence>
<dbReference type="InterPro" id="IPR001810">
    <property type="entry name" value="F-box_dom"/>
</dbReference>
<feature type="domain" description="F-box" evidence="1">
    <location>
        <begin position="46"/>
        <end position="92"/>
    </location>
</feature>
<evidence type="ECO:0000313" key="3">
    <source>
        <dbReference type="Proteomes" id="UP000663836"/>
    </source>
</evidence>
<dbReference type="InterPro" id="IPR009836">
    <property type="entry name" value="GRDP-like"/>
</dbReference>
<dbReference type="PANTHER" id="PTHR34365:SF7">
    <property type="entry name" value="GLYCINE-RICH DOMAIN-CONTAINING PROTEIN 1"/>
    <property type="match status" value="1"/>
</dbReference>
<sequence>MNRLFNSIKTMLGFSSVEPKDTQSNAPNVTWQHIWHLSEIRDALSGSSFVAVPNEILLRIFRFLSVSDLCNVSLVCRSFKMIADQDEIWKPKCNTSTKLYSKSFKQIYMDWMHGKCLHNKRLRRIALSFRTSCALIPPPVFPTRSTGKYNFESIGGFTQHPNSSSTMTIELSVNIEDTARELIELLEKASKFQEQWQQSSILKQIIIRYYRFMQLKASHPANLLLVPTLDIEIVWQTHLLRPEIYQANDIEDCLKEQAFQDTCQFYEQRFGEQ</sequence>
<accession>A0A819Z7S8</accession>
<gene>
    <name evidence="2" type="ORF">JBS370_LOCUS34866</name>
</gene>
<dbReference type="Proteomes" id="UP000663836">
    <property type="component" value="Unassembled WGS sequence"/>
</dbReference>
<dbReference type="AlphaFoldDB" id="A0A819Z7S8"/>
<dbReference type="InterPro" id="IPR036047">
    <property type="entry name" value="F-box-like_dom_sf"/>
</dbReference>
<dbReference type="Gene3D" id="1.20.1280.50">
    <property type="match status" value="1"/>
</dbReference>
<dbReference type="SMART" id="SM00256">
    <property type="entry name" value="FBOX"/>
    <property type="match status" value="1"/>
</dbReference>
<comment type="caution">
    <text evidence="2">The sequence shown here is derived from an EMBL/GenBank/DDBJ whole genome shotgun (WGS) entry which is preliminary data.</text>
</comment>
<evidence type="ECO:0000313" key="2">
    <source>
        <dbReference type="EMBL" id="CAF4168100.1"/>
    </source>
</evidence>
<proteinExistence type="predicted"/>
<dbReference type="CDD" id="cd22139">
    <property type="entry name" value="F-box_unchar"/>
    <property type="match status" value="1"/>
</dbReference>
<organism evidence="2 3">
    <name type="scientific">Rotaria sordida</name>
    <dbReference type="NCBI Taxonomy" id="392033"/>
    <lineage>
        <taxon>Eukaryota</taxon>
        <taxon>Metazoa</taxon>
        <taxon>Spiralia</taxon>
        <taxon>Gnathifera</taxon>
        <taxon>Rotifera</taxon>
        <taxon>Eurotatoria</taxon>
        <taxon>Bdelloidea</taxon>
        <taxon>Philodinida</taxon>
        <taxon>Philodinidae</taxon>
        <taxon>Rotaria</taxon>
    </lineage>
</organism>
<reference evidence="2" key="1">
    <citation type="submission" date="2021-02" db="EMBL/GenBank/DDBJ databases">
        <authorList>
            <person name="Nowell W R."/>
        </authorList>
    </citation>
    <scope>NUCLEOTIDE SEQUENCE</scope>
</reference>
<dbReference type="SUPFAM" id="SSF81383">
    <property type="entry name" value="F-box domain"/>
    <property type="match status" value="1"/>
</dbReference>
<protein>
    <recommendedName>
        <fullName evidence="1">F-box domain-containing protein</fullName>
    </recommendedName>
</protein>
<name>A0A819Z7S8_9BILA</name>